<dbReference type="OrthoDB" id="6159439at2759"/>
<evidence type="ECO:0000256" key="1">
    <source>
        <dbReference type="SAM" id="MobiDB-lite"/>
    </source>
</evidence>
<evidence type="ECO:0000313" key="2">
    <source>
        <dbReference type="EMBL" id="TGZ79696.1"/>
    </source>
</evidence>
<reference evidence="2 3" key="1">
    <citation type="submission" date="2019-04" db="EMBL/GenBank/DDBJ databases">
        <title>Comparative genomics and transcriptomics to analyze fruiting body development in filamentous ascomycetes.</title>
        <authorList>
            <consortium name="DOE Joint Genome Institute"/>
            <person name="Lutkenhaus R."/>
            <person name="Traeger S."/>
            <person name="Breuer J."/>
            <person name="Kuo A."/>
            <person name="Lipzen A."/>
            <person name="Pangilinan J."/>
            <person name="Dilworth D."/>
            <person name="Sandor L."/>
            <person name="Poggeler S."/>
            <person name="Barry K."/>
            <person name="Grigoriev I.V."/>
            <person name="Nowrousian M."/>
        </authorList>
    </citation>
    <scope>NUCLEOTIDE SEQUENCE [LARGE SCALE GENOMIC DNA]</scope>
    <source>
        <strain evidence="2 3">CBS 389.68</strain>
    </source>
</reference>
<sequence>MELLHANPQLVMSGNCEYRSAWSTSSTTSSTSSWSTASRTASNAPASAQRRRALSEATGMQVECEASGFRSSSSSAQEHLFHRTFESAGRRRATLLSIFVPLCEEQQSAIDMAARPIARRAYTALPTFASPSAPNRIFNRSYDSPAESAFASIARTLAMASSPRLPVPTQTPRPSPLLNMESSAASPWPTSAFSDYSSSECSTRACSPWEDSEDPFEFDNTTRGITRPPETADSYFPAQPEPDDYEQFAAAIRTNPMNYTFVLPSFPPKRLIERRPAFATQNTTTPPATTDLTPASPPATTSPTQDPKPTTLATRRRRPAIKPLGLRAHSYTESPQLPQPLPVRRTNSLGDHPSGTIDPPIPSLQSEAPASITRSSNSRLSQLFSAQQSLLPPPSPPTSGEDEALYGHIHHQISPPQTPVMAVAGGGEYDREEDSEDEEVVVMNMGLRRIPPPPMSISLPPNGEFEVVFGGVSALGLESGDTYAKRDMFPFDEILGQMI</sequence>
<organism evidence="2 3">
    <name type="scientific">Ascodesmis nigricans</name>
    <dbReference type="NCBI Taxonomy" id="341454"/>
    <lineage>
        <taxon>Eukaryota</taxon>
        <taxon>Fungi</taxon>
        <taxon>Dikarya</taxon>
        <taxon>Ascomycota</taxon>
        <taxon>Pezizomycotina</taxon>
        <taxon>Pezizomycetes</taxon>
        <taxon>Pezizales</taxon>
        <taxon>Ascodesmidaceae</taxon>
        <taxon>Ascodesmis</taxon>
    </lineage>
</organism>
<name>A0A4S2MT99_9PEZI</name>
<dbReference type="Proteomes" id="UP000298138">
    <property type="component" value="Unassembled WGS sequence"/>
</dbReference>
<feature type="region of interest" description="Disordered" evidence="1">
    <location>
        <begin position="162"/>
        <end position="184"/>
    </location>
</feature>
<gene>
    <name evidence="2" type="ORF">EX30DRAFT_396777</name>
</gene>
<feature type="region of interest" description="Disordered" evidence="1">
    <location>
        <begin position="204"/>
        <end position="242"/>
    </location>
</feature>
<dbReference type="InParanoid" id="A0A4S2MT99"/>
<feature type="region of interest" description="Disordered" evidence="1">
    <location>
        <begin position="26"/>
        <end position="57"/>
    </location>
</feature>
<protein>
    <submittedName>
        <fullName evidence="2">Uncharacterized protein</fullName>
    </submittedName>
</protein>
<proteinExistence type="predicted"/>
<feature type="region of interest" description="Disordered" evidence="1">
    <location>
        <begin position="279"/>
        <end position="377"/>
    </location>
</feature>
<feature type="compositionally biased region" description="Pro residues" evidence="1">
    <location>
        <begin position="165"/>
        <end position="175"/>
    </location>
</feature>
<accession>A0A4S2MT99</accession>
<feature type="compositionally biased region" description="Polar residues" evidence="1">
    <location>
        <begin position="363"/>
        <end position="377"/>
    </location>
</feature>
<feature type="compositionally biased region" description="Low complexity" evidence="1">
    <location>
        <begin position="26"/>
        <end position="42"/>
    </location>
</feature>
<feature type="compositionally biased region" description="Low complexity" evidence="1">
    <location>
        <begin position="279"/>
        <end position="307"/>
    </location>
</feature>
<keyword evidence="3" id="KW-1185">Reference proteome</keyword>
<dbReference type="STRING" id="341454.A0A4S2MT99"/>
<evidence type="ECO:0000313" key="3">
    <source>
        <dbReference type="Proteomes" id="UP000298138"/>
    </source>
</evidence>
<dbReference type="EMBL" id="ML220129">
    <property type="protein sequence ID" value="TGZ79696.1"/>
    <property type="molecule type" value="Genomic_DNA"/>
</dbReference>
<dbReference type="AlphaFoldDB" id="A0A4S2MT99"/>